<evidence type="ECO:0000256" key="2">
    <source>
        <dbReference type="ARBA" id="ARBA00008979"/>
    </source>
</evidence>
<sequence>MHMITLLIFGSLCLVLAISESVTTVYRCCPKGQQLDRDLRCVRSDEPWLPDVYTSKFTRQLTVEEVEGLFVKSLNFVSSKPNCKRNERSKAVLNPTSEYLFLENGTMWYVGDILSSGSFCLDRTAAIVCERFEEEEEPLAMHEAEPAMHTRKVYLNKCCFDWEVYSIEDYVCKGYRDKKELTVTAFLTHTSSLNVLNVSNTFFKYGFPSCADGIISTGRLSDHNSSLQQDGSLYLPTAKVFLQPNTFCLEYLLEKQDKFPTIYTCPEYMPTPVNGSHIAPDKFDLRLIIYPPGLFLSVFFLAATLAVGCLLPTTHHMLHWRCQTCHVACLMVADFLLAVTYIAGHNFSPVFCSFTAILMHALFLAAFFWLNTMCFNIWWTFRDLRPTSLDKSQETWRLRMYELYAWGIPIIIAVTAAIFDNLPEGTFPSVLKPKFAVNNCWFPGDMEILTYFFGPIGILLFLNLVLFVLTARELTCGLWRSEVVKSTTERATLGRVCLKLVVVMGITWIMDIVSWAAGGPHSLWYITDILNSLHGVFIFIVVGCQPQIWSAIKRLWCFKGTASTSMNGNQQSCSQDVPSLGDSVSNNTQNTSIKVPLGETIC</sequence>
<evidence type="ECO:0000256" key="4">
    <source>
        <dbReference type="ARBA" id="ARBA00022729"/>
    </source>
</evidence>
<dbReference type="CDD" id="cd15039">
    <property type="entry name" value="7tmB3_Methuselah-like"/>
    <property type="match status" value="1"/>
</dbReference>
<keyword evidence="8" id="KW-0675">Receptor</keyword>
<comment type="subcellular location">
    <subcellularLocation>
        <location evidence="1">Membrane</location>
        <topology evidence="1">Multi-pass membrane protein</topology>
    </subcellularLocation>
</comment>
<feature type="transmembrane region" description="Helical" evidence="10">
    <location>
        <begin position="448"/>
        <end position="471"/>
    </location>
</feature>
<evidence type="ECO:0000256" key="3">
    <source>
        <dbReference type="ARBA" id="ARBA00022692"/>
    </source>
</evidence>
<evidence type="ECO:0000256" key="7">
    <source>
        <dbReference type="ARBA" id="ARBA00023136"/>
    </source>
</evidence>
<evidence type="ECO:0000256" key="8">
    <source>
        <dbReference type="ARBA" id="ARBA00023170"/>
    </source>
</evidence>
<feature type="domain" description="G-protein coupled receptors family 2 profile 2" evidence="12">
    <location>
        <begin position="286"/>
        <end position="546"/>
    </location>
</feature>
<evidence type="ECO:0000256" key="1">
    <source>
        <dbReference type="ARBA" id="ARBA00004141"/>
    </source>
</evidence>
<dbReference type="PROSITE" id="PS50261">
    <property type="entry name" value="G_PROTEIN_RECEP_F2_4"/>
    <property type="match status" value="1"/>
</dbReference>
<dbReference type="Pfam" id="PF00002">
    <property type="entry name" value="7tm_2"/>
    <property type="match status" value="1"/>
</dbReference>
<dbReference type="InterPro" id="IPR052808">
    <property type="entry name" value="GPCR_Mth-like"/>
</dbReference>
<keyword evidence="7 10" id="KW-0472">Membrane</keyword>
<dbReference type="InterPro" id="IPR023311">
    <property type="entry name" value="Methusela_ecto_dom_2"/>
</dbReference>
<feature type="transmembrane region" description="Helical" evidence="10">
    <location>
        <begin position="523"/>
        <end position="544"/>
    </location>
</feature>
<accession>A0AAW2HS89</accession>
<feature type="transmembrane region" description="Helical" evidence="10">
    <location>
        <begin position="325"/>
        <end position="344"/>
    </location>
</feature>
<feature type="transmembrane region" description="Helical" evidence="10">
    <location>
        <begin position="356"/>
        <end position="379"/>
    </location>
</feature>
<dbReference type="InterPro" id="IPR017981">
    <property type="entry name" value="GPCR_2-like_7TM"/>
</dbReference>
<dbReference type="GO" id="GO:0004930">
    <property type="term" value="F:G protein-coupled receptor activity"/>
    <property type="evidence" value="ECO:0007669"/>
    <property type="project" value="UniProtKB-KW"/>
</dbReference>
<dbReference type="InterPro" id="IPR036272">
    <property type="entry name" value="Methuselah_N_sf"/>
</dbReference>
<proteinExistence type="inferred from homology"/>
<protein>
    <recommendedName>
        <fullName evidence="12">G-protein coupled receptors family 2 profile 2 domain-containing protein</fullName>
    </recommendedName>
</protein>
<keyword evidence="5 10" id="KW-1133">Transmembrane helix</keyword>
<dbReference type="EMBL" id="JARGDH010000003">
    <property type="protein sequence ID" value="KAL0272506.1"/>
    <property type="molecule type" value="Genomic_DNA"/>
</dbReference>
<evidence type="ECO:0000313" key="13">
    <source>
        <dbReference type="EMBL" id="KAL0272506.1"/>
    </source>
</evidence>
<comment type="similarity">
    <text evidence="2">Belongs to the G-protein coupled receptor 2 family. Mth subfamily.</text>
</comment>
<dbReference type="PANTHER" id="PTHR46953:SF1">
    <property type="entry name" value="G-PROTEIN COUPLED RECEPTOR MTH-LIKE 1-RELATED"/>
    <property type="match status" value="1"/>
</dbReference>
<dbReference type="InterPro" id="IPR000832">
    <property type="entry name" value="GPCR_2_secretin-like"/>
</dbReference>
<evidence type="ECO:0000256" key="9">
    <source>
        <dbReference type="ARBA" id="ARBA00023224"/>
    </source>
</evidence>
<evidence type="ECO:0000256" key="11">
    <source>
        <dbReference type="SAM" id="SignalP"/>
    </source>
</evidence>
<evidence type="ECO:0000259" key="12">
    <source>
        <dbReference type="PROSITE" id="PS50261"/>
    </source>
</evidence>
<feature type="transmembrane region" description="Helical" evidence="10">
    <location>
        <begin position="294"/>
        <end position="313"/>
    </location>
</feature>
<comment type="caution">
    <text evidence="13">The sequence shown here is derived from an EMBL/GenBank/DDBJ whole genome shotgun (WGS) entry which is preliminary data.</text>
</comment>
<gene>
    <name evidence="13" type="ORF">PYX00_005445</name>
</gene>
<organism evidence="13">
    <name type="scientific">Menopon gallinae</name>
    <name type="common">poultry shaft louse</name>
    <dbReference type="NCBI Taxonomy" id="328185"/>
    <lineage>
        <taxon>Eukaryota</taxon>
        <taxon>Metazoa</taxon>
        <taxon>Ecdysozoa</taxon>
        <taxon>Arthropoda</taxon>
        <taxon>Hexapoda</taxon>
        <taxon>Insecta</taxon>
        <taxon>Pterygota</taxon>
        <taxon>Neoptera</taxon>
        <taxon>Paraneoptera</taxon>
        <taxon>Psocodea</taxon>
        <taxon>Troctomorpha</taxon>
        <taxon>Phthiraptera</taxon>
        <taxon>Amblycera</taxon>
        <taxon>Menoponidae</taxon>
        <taxon>Menopon</taxon>
    </lineage>
</organism>
<evidence type="ECO:0000256" key="5">
    <source>
        <dbReference type="ARBA" id="ARBA00022989"/>
    </source>
</evidence>
<feature type="chain" id="PRO_5043553794" description="G-protein coupled receptors family 2 profile 2 domain-containing protein" evidence="11">
    <location>
        <begin position="18"/>
        <end position="602"/>
    </location>
</feature>
<dbReference type="SUPFAM" id="SSF63877">
    <property type="entry name" value="Methuselah ectodomain"/>
    <property type="match status" value="1"/>
</dbReference>
<reference evidence="13" key="1">
    <citation type="journal article" date="2024" name="Gigascience">
        <title>Chromosome-level genome of the poultry shaft louse Menopon gallinae provides insight into the host-switching and adaptive evolution of parasitic lice.</title>
        <authorList>
            <person name="Xu Y."/>
            <person name="Ma L."/>
            <person name="Liu S."/>
            <person name="Liang Y."/>
            <person name="Liu Q."/>
            <person name="He Z."/>
            <person name="Tian L."/>
            <person name="Duan Y."/>
            <person name="Cai W."/>
            <person name="Li H."/>
            <person name="Song F."/>
        </authorList>
    </citation>
    <scope>NUCLEOTIDE SEQUENCE</scope>
    <source>
        <strain evidence="13">Cailab_2023a</strain>
    </source>
</reference>
<dbReference type="GO" id="GO:0016020">
    <property type="term" value="C:membrane"/>
    <property type="evidence" value="ECO:0007669"/>
    <property type="project" value="UniProtKB-SubCell"/>
</dbReference>
<dbReference type="Gene3D" id="1.20.1070.10">
    <property type="entry name" value="Rhodopsin 7-helix transmembrane proteins"/>
    <property type="match status" value="1"/>
</dbReference>
<dbReference type="GO" id="GO:0007166">
    <property type="term" value="P:cell surface receptor signaling pathway"/>
    <property type="evidence" value="ECO:0007669"/>
    <property type="project" value="InterPro"/>
</dbReference>
<keyword evidence="4 11" id="KW-0732">Signal</keyword>
<evidence type="ECO:0000256" key="10">
    <source>
        <dbReference type="SAM" id="Phobius"/>
    </source>
</evidence>
<keyword evidence="3 10" id="KW-0812">Transmembrane</keyword>
<feature type="transmembrane region" description="Helical" evidence="10">
    <location>
        <begin position="492"/>
        <end position="517"/>
    </location>
</feature>
<dbReference type="SUPFAM" id="SSF81321">
    <property type="entry name" value="Family A G protein-coupled receptor-like"/>
    <property type="match status" value="1"/>
</dbReference>
<dbReference type="Gene3D" id="2.170.180.11">
    <property type="entry name" value="Methuselah ectodomain, domain 2"/>
    <property type="match status" value="2"/>
</dbReference>
<keyword evidence="6" id="KW-0297">G-protein coupled receptor</keyword>
<name>A0AAW2HS89_9NEOP</name>
<dbReference type="AlphaFoldDB" id="A0AAW2HS89"/>
<keyword evidence="9" id="KW-0807">Transducer</keyword>
<evidence type="ECO:0000256" key="6">
    <source>
        <dbReference type="ARBA" id="ARBA00023040"/>
    </source>
</evidence>
<feature type="signal peptide" evidence="11">
    <location>
        <begin position="1"/>
        <end position="17"/>
    </location>
</feature>
<feature type="transmembrane region" description="Helical" evidence="10">
    <location>
        <begin position="400"/>
        <end position="419"/>
    </location>
</feature>
<dbReference type="PANTHER" id="PTHR46953">
    <property type="entry name" value="G-PROTEIN COUPLED RECEPTOR MTH-LIKE 1-RELATED"/>
    <property type="match status" value="1"/>
</dbReference>